<dbReference type="AlphaFoldDB" id="A0A3L7J6R1"/>
<dbReference type="OrthoDB" id="4482242at2"/>
<comment type="caution">
    <text evidence="3">The sequence shown here is derived from an EMBL/GenBank/DDBJ whole genome shotgun (WGS) entry which is preliminary data.</text>
</comment>
<dbReference type="InterPro" id="IPR055568">
    <property type="entry name" value="DUF7144"/>
</dbReference>
<evidence type="ECO:0000256" key="1">
    <source>
        <dbReference type="SAM" id="Phobius"/>
    </source>
</evidence>
<protein>
    <recommendedName>
        <fullName evidence="2">DUF7144 domain-containing protein</fullName>
    </recommendedName>
</protein>
<keyword evidence="1" id="KW-0812">Transmembrane</keyword>
<name>A0A3L7J6R1_9MICO</name>
<evidence type="ECO:0000313" key="4">
    <source>
        <dbReference type="Proteomes" id="UP000282460"/>
    </source>
</evidence>
<dbReference type="EMBL" id="RCWJ01000001">
    <property type="protein sequence ID" value="RLQ86397.1"/>
    <property type="molecule type" value="Genomic_DNA"/>
</dbReference>
<sequence length="127" mass="13785">MGWTGWVFFAAAILFVNGMFSLTQGLVLLTDPNTYSAEINGELLVFDTTGWAWWNIILGVLLLASGSALFSGATWARVVAVVFVVLSAVSQLLLIPVQPFWSLVVIAIDVLVIYALLVHGDEIRTDS</sequence>
<organism evidence="3 4">
    <name type="scientific">Mycetocola zhadangensis</name>
    <dbReference type="NCBI Taxonomy" id="1164595"/>
    <lineage>
        <taxon>Bacteria</taxon>
        <taxon>Bacillati</taxon>
        <taxon>Actinomycetota</taxon>
        <taxon>Actinomycetes</taxon>
        <taxon>Micrococcales</taxon>
        <taxon>Microbacteriaceae</taxon>
        <taxon>Mycetocola</taxon>
    </lineage>
</organism>
<accession>A0A3L7J6R1</accession>
<reference evidence="3 4" key="1">
    <citation type="submission" date="2018-10" db="EMBL/GenBank/DDBJ databases">
        <authorList>
            <person name="Li J."/>
        </authorList>
    </citation>
    <scope>NUCLEOTIDE SEQUENCE [LARGE SCALE GENOMIC DNA]</scope>
    <source>
        <strain evidence="3 4">ZD1-4</strain>
    </source>
</reference>
<gene>
    <name evidence="3" type="ORF">D9V28_06165</name>
</gene>
<keyword evidence="1" id="KW-1133">Transmembrane helix</keyword>
<evidence type="ECO:0000259" key="2">
    <source>
        <dbReference type="Pfam" id="PF23636"/>
    </source>
</evidence>
<feature type="domain" description="DUF7144" evidence="2">
    <location>
        <begin position="6"/>
        <end position="120"/>
    </location>
</feature>
<feature type="transmembrane region" description="Helical" evidence="1">
    <location>
        <begin position="51"/>
        <end position="70"/>
    </location>
</feature>
<evidence type="ECO:0000313" key="3">
    <source>
        <dbReference type="EMBL" id="RLQ86397.1"/>
    </source>
</evidence>
<keyword evidence="1" id="KW-0472">Membrane</keyword>
<dbReference type="Proteomes" id="UP000282460">
    <property type="component" value="Unassembled WGS sequence"/>
</dbReference>
<dbReference type="Pfam" id="PF23636">
    <property type="entry name" value="DUF7144"/>
    <property type="match status" value="1"/>
</dbReference>
<feature type="transmembrane region" description="Helical" evidence="1">
    <location>
        <begin position="100"/>
        <end position="118"/>
    </location>
</feature>
<feature type="transmembrane region" description="Helical" evidence="1">
    <location>
        <begin position="75"/>
        <end position="94"/>
    </location>
</feature>
<keyword evidence="4" id="KW-1185">Reference proteome</keyword>
<proteinExistence type="predicted"/>